<dbReference type="EMBL" id="JAUJYO010000007">
    <property type="protein sequence ID" value="KAK1311576.1"/>
    <property type="molecule type" value="Genomic_DNA"/>
</dbReference>
<gene>
    <name evidence="1" type="ORF">QJS10_CPA07g00431</name>
</gene>
<name>A0AAV9EDK7_ACOCL</name>
<dbReference type="Proteomes" id="UP001180020">
    <property type="component" value="Unassembled WGS sequence"/>
</dbReference>
<evidence type="ECO:0008006" key="3">
    <source>
        <dbReference type="Google" id="ProtNLM"/>
    </source>
</evidence>
<dbReference type="AlphaFoldDB" id="A0AAV9EDK7"/>
<evidence type="ECO:0000313" key="2">
    <source>
        <dbReference type="Proteomes" id="UP001180020"/>
    </source>
</evidence>
<reference evidence="1" key="2">
    <citation type="submission" date="2023-06" db="EMBL/GenBank/DDBJ databases">
        <authorList>
            <person name="Ma L."/>
            <person name="Liu K.-W."/>
            <person name="Li Z."/>
            <person name="Hsiao Y.-Y."/>
            <person name="Qi Y."/>
            <person name="Fu T."/>
            <person name="Tang G."/>
            <person name="Zhang D."/>
            <person name="Sun W.-H."/>
            <person name="Liu D.-K."/>
            <person name="Li Y."/>
            <person name="Chen G.-Z."/>
            <person name="Liu X.-D."/>
            <person name="Liao X.-Y."/>
            <person name="Jiang Y.-T."/>
            <person name="Yu X."/>
            <person name="Hao Y."/>
            <person name="Huang J."/>
            <person name="Zhao X.-W."/>
            <person name="Ke S."/>
            <person name="Chen Y.-Y."/>
            <person name="Wu W.-L."/>
            <person name="Hsu J.-L."/>
            <person name="Lin Y.-F."/>
            <person name="Huang M.-D."/>
            <person name="Li C.-Y."/>
            <person name="Huang L."/>
            <person name="Wang Z.-W."/>
            <person name="Zhao X."/>
            <person name="Zhong W.-Y."/>
            <person name="Peng D.-H."/>
            <person name="Ahmad S."/>
            <person name="Lan S."/>
            <person name="Zhang J.-S."/>
            <person name="Tsai W.-C."/>
            <person name="Van De Peer Y."/>
            <person name="Liu Z.-J."/>
        </authorList>
    </citation>
    <scope>NUCLEOTIDE SEQUENCE</scope>
    <source>
        <strain evidence="1">CP</strain>
        <tissue evidence="1">Leaves</tissue>
    </source>
</reference>
<protein>
    <recommendedName>
        <fullName evidence="3">RNase H type-1 domain-containing protein</fullName>
    </recommendedName>
</protein>
<comment type="caution">
    <text evidence="1">The sequence shown here is derived from an EMBL/GenBank/DDBJ whole genome shotgun (WGS) entry which is preliminary data.</text>
</comment>
<proteinExistence type="predicted"/>
<accession>A0AAV9EDK7</accession>
<organism evidence="1 2">
    <name type="scientific">Acorus calamus</name>
    <name type="common">Sweet flag</name>
    <dbReference type="NCBI Taxonomy" id="4465"/>
    <lineage>
        <taxon>Eukaryota</taxon>
        <taxon>Viridiplantae</taxon>
        <taxon>Streptophyta</taxon>
        <taxon>Embryophyta</taxon>
        <taxon>Tracheophyta</taxon>
        <taxon>Spermatophyta</taxon>
        <taxon>Magnoliopsida</taxon>
        <taxon>Liliopsida</taxon>
        <taxon>Acoraceae</taxon>
        <taxon>Acorus</taxon>
    </lineage>
</organism>
<evidence type="ECO:0000313" key="1">
    <source>
        <dbReference type="EMBL" id="KAK1311576.1"/>
    </source>
</evidence>
<reference evidence="1" key="1">
    <citation type="journal article" date="2023" name="Nat. Commun.">
        <title>Diploid and tetraploid genomes of Acorus and the evolution of monocots.</title>
        <authorList>
            <person name="Ma L."/>
            <person name="Liu K.W."/>
            <person name="Li Z."/>
            <person name="Hsiao Y.Y."/>
            <person name="Qi Y."/>
            <person name="Fu T."/>
            <person name="Tang G.D."/>
            <person name="Zhang D."/>
            <person name="Sun W.H."/>
            <person name="Liu D.K."/>
            <person name="Li Y."/>
            <person name="Chen G.Z."/>
            <person name="Liu X.D."/>
            <person name="Liao X.Y."/>
            <person name="Jiang Y.T."/>
            <person name="Yu X."/>
            <person name="Hao Y."/>
            <person name="Huang J."/>
            <person name="Zhao X.W."/>
            <person name="Ke S."/>
            <person name="Chen Y.Y."/>
            <person name="Wu W.L."/>
            <person name="Hsu J.L."/>
            <person name="Lin Y.F."/>
            <person name="Huang M.D."/>
            <person name="Li C.Y."/>
            <person name="Huang L."/>
            <person name="Wang Z.W."/>
            <person name="Zhao X."/>
            <person name="Zhong W.Y."/>
            <person name="Peng D.H."/>
            <person name="Ahmad S."/>
            <person name="Lan S."/>
            <person name="Zhang J.S."/>
            <person name="Tsai W.C."/>
            <person name="Van de Peer Y."/>
            <person name="Liu Z.J."/>
        </authorList>
    </citation>
    <scope>NUCLEOTIDE SEQUENCE</scope>
    <source>
        <strain evidence="1">CP</strain>
    </source>
</reference>
<keyword evidence="2" id="KW-1185">Reference proteome</keyword>
<sequence>MSFQGKILKEDWCSTIQKLGDNWGIAIRPVDTLKTLVSWLPPEDGWVKANFDGSLLANRAGYGAVLRNMVGEMLLVVAIQEKIIGLRFDIGISVSTGVSLDQPAKPMKARNLREFREKGDNAMSRNFRAISK</sequence>